<feature type="transmembrane region" description="Helical" evidence="7">
    <location>
        <begin position="112"/>
        <end position="131"/>
    </location>
</feature>
<dbReference type="GO" id="GO:0005886">
    <property type="term" value="C:plasma membrane"/>
    <property type="evidence" value="ECO:0007669"/>
    <property type="project" value="UniProtKB-SubCell"/>
</dbReference>
<dbReference type="InterPro" id="IPR035906">
    <property type="entry name" value="MetI-like_sf"/>
</dbReference>
<protein>
    <submittedName>
        <fullName evidence="9">Putative aldouronate transport system permease protein</fullName>
    </submittedName>
</protein>
<comment type="subcellular location">
    <subcellularLocation>
        <location evidence="1 7">Cell membrane</location>
        <topology evidence="1 7">Multi-pass membrane protein</topology>
    </subcellularLocation>
</comment>
<reference evidence="9 10" key="1">
    <citation type="submission" date="2018-07" db="EMBL/GenBank/DDBJ databases">
        <title>Genomic Encyclopedia of Type Strains, Phase III (KMG-III): the genomes of soil and plant-associated and newly described type strains.</title>
        <authorList>
            <person name="Whitman W."/>
        </authorList>
    </citation>
    <scope>NUCLEOTIDE SEQUENCE [LARGE SCALE GENOMIC DNA]</scope>
    <source>
        <strain evidence="9 10">CECT 8236</strain>
    </source>
</reference>
<gene>
    <name evidence="9" type="ORF">DFP95_11436</name>
</gene>
<feature type="transmembrane region" description="Helical" evidence="7">
    <location>
        <begin position="82"/>
        <end position="100"/>
    </location>
</feature>
<keyword evidence="5 7" id="KW-1133">Transmembrane helix</keyword>
<dbReference type="AlphaFoldDB" id="A0A3D9I3A5"/>
<feature type="domain" description="ABC transmembrane type-1" evidence="8">
    <location>
        <begin position="71"/>
        <end position="278"/>
    </location>
</feature>
<comment type="similarity">
    <text evidence="7">Belongs to the binding-protein-dependent transport system permease family.</text>
</comment>
<evidence type="ECO:0000256" key="6">
    <source>
        <dbReference type="ARBA" id="ARBA00023136"/>
    </source>
</evidence>
<comment type="caution">
    <text evidence="9">The sequence shown here is derived from an EMBL/GenBank/DDBJ whole genome shotgun (WGS) entry which is preliminary data.</text>
</comment>
<dbReference type="Pfam" id="PF00528">
    <property type="entry name" value="BPD_transp_1"/>
    <property type="match status" value="1"/>
</dbReference>
<evidence type="ECO:0000256" key="5">
    <source>
        <dbReference type="ARBA" id="ARBA00022989"/>
    </source>
</evidence>
<keyword evidence="10" id="KW-1185">Reference proteome</keyword>
<keyword evidence="6 7" id="KW-0472">Membrane</keyword>
<feature type="transmembrane region" description="Helical" evidence="7">
    <location>
        <begin position="12"/>
        <end position="32"/>
    </location>
</feature>
<name>A0A3D9I3A5_9BACL</name>
<dbReference type="CDD" id="cd06261">
    <property type="entry name" value="TM_PBP2"/>
    <property type="match status" value="1"/>
</dbReference>
<keyword evidence="4 7" id="KW-0812">Transmembrane</keyword>
<dbReference type="PANTHER" id="PTHR43744">
    <property type="entry name" value="ABC TRANSPORTER PERMEASE PROTEIN MG189-RELATED-RELATED"/>
    <property type="match status" value="1"/>
</dbReference>
<dbReference type="GO" id="GO:0055085">
    <property type="term" value="P:transmembrane transport"/>
    <property type="evidence" value="ECO:0007669"/>
    <property type="project" value="InterPro"/>
</dbReference>
<evidence type="ECO:0000256" key="7">
    <source>
        <dbReference type="RuleBase" id="RU363032"/>
    </source>
</evidence>
<dbReference type="InterPro" id="IPR000515">
    <property type="entry name" value="MetI-like"/>
</dbReference>
<sequence length="296" mass="33240">MTRDDTLGTRLFVIFNYSFLSLVGLICLLPFINLLATSFSGSTAVASGEVKFWPVDFTLASYEFAMRSKQFSQSMLVAVERVALGVVVNMLLTILAGYALSKEKGNFKWRNFYAWFFVVTILFSGGLIPWYVVISKTGLIDSIWALILPNALPVFNVIVLLNFFRGLPKELEEAAFMDGASHWTVLWKIITPLSKPALATLTLFCIVNHWNSWFDGLILMNRTENYPLQSYLQTVIINPENIINLSRGDYADLLNLVNARTSRAAQLFMGTLPILLVYPFLQKYFTSGLVLGSVKG</sequence>
<evidence type="ECO:0000256" key="1">
    <source>
        <dbReference type="ARBA" id="ARBA00004651"/>
    </source>
</evidence>
<dbReference type="PANTHER" id="PTHR43744:SF9">
    <property type="entry name" value="POLYGALACTURONAN_RHAMNOGALACTURONAN TRANSPORT SYSTEM PERMEASE PROTEIN YTCP"/>
    <property type="match status" value="1"/>
</dbReference>
<accession>A0A3D9I3A5</accession>
<evidence type="ECO:0000256" key="3">
    <source>
        <dbReference type="ARBA" id="ARBA00022475"/>
    </source>
</evidence>
<dbReference type="EMBL" id="QRDY01000014">
    <property type="protein sequence ID" value="RED56262.1"/>
    <property type="molecule type" value="Genomic_DNA"/>
</dbReference>
<dbReference type="Proteomes" id="UP000256869">
    <property type="component" value="Unassembled WGS sequence"/>
</dbReference>
<evidence type="ECO:0000259" key="8">
    <source>
        <dbReference type="PROSITE" id="PS50928"/>
    </source>
</evidence>
<evidence type="ECO:0000256" key="2">
    <source>
        <dbReference type="ARBA" id="ARBA00022448"/>
    </source>
</evidence>
<organism evidence="9 10">
    <name type="scientific">Cohnella lupini</name>
    <dbReference type="NCBI Taxonomy" id="1294267"/>
    <lineage>
        <taxon>Bacteria</taxon>
        <taxon>Bacillati</taxon>
        <taxon>Bacillota</taxon>
        <taxon>Bacilli</taxon>
        <taxon>Bacillales</taxon>
        <taxon>Paenibacillaceae</taxon>
        <taxon>Cohnella</taxon>
    </lineage>
</organism>
<proteinExistence type="inferred from homology"/>
<keyword evidence="3" id="KW-1003">Cell membrane</keyword>
<evidence type="ECO:0000256" key="4">
    <source>
        <dbReference type="ARBA" id="ARBA00022692"/>
    </source>
</evidence>
<dbReference type="SUPFAM" id="SSF161098">
    <property type="entry name" value="MetI-like"/>
    <property type="match status" value="1"/>
</dbReference>
<keyword evidence="2 7" id="KW-0813">Transport</keyword>
<evidence type="ECO:0000313" key="9">
    <source>
        <dbReference type="EMBL" id="RED56262.1"/>
    </source>
</evidence>
<feature type="transmembrane region" description="Helical" evidence="7">
    <location>
        <begin position="264"/>
        <end position="281"/>
    </location>
</feature>
<evidence type="ECO:0000313" key="10">
    <source>
        <dbReference type="Proteomes" id="UP000256869"/>
    </source>
</evidence>
<dbReference type="Gene3D" id="1.10.3720.10">
    <property type="entry name" value="MetI-like"/>
    <property type="match status" value="1"/>
</dbReference>
<dbReference type="PROSITE" id="PS50928">
    <property type="entry name" value="ABC_TM1"/>
    <property type="match status" value="1"/>
</dbReference>
<feature type="transmembrane region" description="Helical" evidence="7">
    <location>
        <begin position="143"/>
        <end position="164"/>
    </location>
</feature>